<evidence type="ECO:0000259" key="3">
    <source>
        <dbReference type="Pfam" id="PF08240"/>
    </source>
</evidence>
<evidence type="ECO:0008006" key="6">
    <source>
        <dbReference type="Google" id="ProtNLM"/>
    </source>
</evidence>
<organism evidence="4 5">
    <name type="scientific">Paralvinella palmiformis</name>
    <dbReference type="NCBI Taxonomy" id="53620"/>
    <lineage>
        <taxon>Eukaryota</taxon>
        <taxon>Metazoa</taxon>
        <taxon>Spiralia</taxon>
        <taxon>Lophotrochozoa</taxon>
        <taxon>Annelida</taxon>
        <taxon>Polychaeta</taxon>
        <taxon>Sedentaria</taxon>
        <taxon>Canalipalpata</taxon>
        <taxon>Terebellida</taxon>
        <taxon>Terebelliformia</taxon>
        <taxon>Alvinellidae</taxon>
        <taxon>Paralvinella</taxon>
    </lineage>
</organism>
<accession>A0AAD9JN45</accession>
<dbReference type="InterPro" id="IPR036291">
    <property type="entry name" value="NAD(P)-bd_dom_sf"/>
</dbReference>
<dbReference type="PANTHER" id="PTHR43401">
    <property type="entry name" value="L-THREONINE 3-DEHYDROGENASE"/>
    <property type="match status" value="1"/>
</dbReference>
<keyword evidence="1" id="KW-0560">Oxidoreductase</keyword>
<evidence type="ECO:0000313" key="5">
    <source>
        <dbReference type="Proteomes" id="UP001208570"/>
    </source>
</evidence>
<dbReference type="Gene3D" id="3.40.50.720">
    <property type="entry name" value="NAD(P)-binding Rossmann-like Domain"/>
    <property type="match status" value="1"/>
</dbReference>
<reference evidence="4" key="1">
    <citation type="journal article" date="2023" name="Mol. Biol. Evol.">
        <title>Third-Generation Sequencing Reveals the Adaptive Role of the Epigenome in Three Deep-Sea Polychaetes.</title>
        <authorList>
            <person name="Perez M."/>
            <person name="Aroh O."/>
            <person name="Sun Y."/>
            <person name="Lan Y."/>
            <person name="Juniper S.K."/>
            <person name="Young C.R."/>
            <person name="Angers B."/>
            <person name="Qian P.Y."/>
        </authorList>
    </citation>
    <scope>NUCLEOTIDE SEQUENCE</scope>
    <source>
        <strain evidence="4">P08H-3</strain>
    </source>
</reference>
<feature type="domain" description="Alcohol dehydrogenase-like N-terminal" evidence="3">
    <location>
        <begin position="92"/>
        <end position="159"/>
    </location>
</feature>
<dbReference type="Proteomes" id="UP001208570">
    <property type="component" value="Unassembled WGS sequence"/>
</dbReference>
<dbReference type="SUPFAM" id="SSF50129">
    <property type="entry name" value="GroES-like"/>
    <property type="match status" value="1"/>
</dbReference>
<name>A0AAD9JN45_9ANNE</name>
<dbReference type="Gene3D" id="3.90.180.10">
    <property type="entry name" value="Medium-chain alcohol dehydrogenases, catalytic domain"/>
    <property type="match status" value="2"/>
</dbReference>
<dbReference type="SUPFAM" id="SSF51735">
    <property type="entry name" value="NAD(P)-binding Rossmann-fold domains"/>
    <property type="match status" value="1"/>
</dbReference>
<dbReference type="InterPro" id="IPR050129">
    <property type="entry name" value="Zn_alcohol_dh"/>
</dbReference>
<dbReference type="InterPro" id="IPR013149">
    <property type="entry name" value="ADH-like_C"/>
</dbReference>
<dbReference type="AlphaFoldDB" id="A0AAD9JN45"/>
<gene>
    <name evidence="4" type="ORF">LSH36_231g04010</name>
</gene>
<dbReference type="Pfam" id="PF08240">
    <property type="entry name" value="ADH_N"/>
    <property type="match status" value="1"/>
</dbReference>
<comment type="caution">
    <text evidence="4">The sequence shown here is derived from an EMBL/GenBank/DDBJ whole genome shotgun (WGS) entry which is preliminary data.</text>
</comment>
<keyword evidence="5" id="KW-1185">Reference proteome</keyword>
<evidence type="ECO:0000256" key="1">
    <source>
        <dbReference type="ARBA" id="ARBA00023002"/>
    </source>
</evidence>
<dbReference type="GO" id="GO:0016491">
    <property type="term" value="F:oxidoreductase activity"/>
    <property type="evidence" value="ECO:0007669"/>
    <property type="project" value="UniProtKB-KW"/>
</dbReference>
<evidence type="ECO:0000259" key="2">
    <source>
        <dbReference type="Pfam" id="PF00107"/>
    </source>
</evidence>
<protein>
    <recommendedName>
        <fullName evidence="6">Enoyl reductase (ER) domain-containing protein</fullName>
    </recommendedName>
</protein>
<dbReference type="EMBL" id="JAODUP010000231">
    <property type="protein sequence ID" value="KAK2155796.1"/>
    <property type="molecule type" value="Genomic_DNA"/>
</dbReference>
<dbReference type="InterPro" id="IPR013154">
    <property type="entry name" value="ADH-like_N"/>
</dbReference>
<dbReference type="InterPro" id="IPR011032">
    <property type="entry name" value="GroES-like_sf"/>
</dbReference>
<evidence type="ECO:0000313" key="4">
    <source>
        <dbReference type="EMBL" id="KAK2155796.1"/>
    </source>
</evidence>
<sequence>MPVMRMKSVSRSSISDEFEVSSECPVPETPKGGARIKIANEDPGWTDARQLKTVIRFTAIPSAEDLWTVPIDHMTPVVIEDEISRQKLAVSQVYYAGACYTDRQVEKSGQKRLRSPGVQDTSLFPGYEVSGIVDDVCGDSQLQVGDRVIVYPDEDTEDCISEGSNIQWIAYELILVFVLESITQGSHRSLKTWKVLEFENLDSRPGKSWNFCRDPVNILIVGAGGLGLWTIKMTQYFISNDKSQVKTTVADTNVDKLMIARDHGCVDIIHWNDAIHEGYILERTRDVCPGGIDVVIDFVSSPRSVNRALKVLNKEGVLLVGGNSKYDVCLSPTKLAENGHSILGVPRGTKQQLEELVDAFAQGLIDPPIYRTYSVDEANEVFDMLNSCKINGRAVLELCPEEDELDGEETEFSVFLPPSDSSMELNGTNSHVTNGAL</sequence>
<dbReference type="Pfam" id="PF00107">
    <property type="entry name" value="ADH_zinc_N"/>
    <property type="match status" value="1"/>
</dbReference>
<proteinExistence type="predicted"/>
<dbReference type="PANTHER" id="PTHR43401:SF2">
    <property type="entry name" value="L-THREONINE 3-DEHYDROGENASE"/>
    <property type="match status" value="1"/>
</dbReference>
<feature type="domain" description="Alcohol dehydrogenase-like C-terminal" evidence="2">
    <location>
        <begin position="246"/>
        <end position="361"/>
    </location>
</feature>